<accession>A0A6H0KPX7</accession>
<dbReference type="InterPro" id="IPR002656">
    <property type="entry name" value="Acyl_transf_3_dom"/>
</dbReference>
<keyword evidence="1" id="KW-1133">Transmembrane helix</keyword>
<evidence type="ECO:0000256" key="1">
    <source>
        <dbReference type="SAM" id="Phobius"/>
    </source>
</evidence>
<organism evidence="3 4">
    <name type="scientific">Bacteroides faecium</name>
    <dbReference type="NCBI Taxonomy" id="2715212"/>
    <lineage>
        <taxon>Bacteria</taxon>
        <taxon>Pseudomonadati</taxon>
        <taxon>Bacteroidota</taxon>
        <taxon>Bacteroidia</taxon>
        <taxon>Bacteroidales</taxon>
        <taxon>Bacteroidaceae</taxon>
        <taxon>Bacteroides</taxon>
    </lineage>
</organism>
<feature type="transmembrane region" description="Helical" evidence="1">
    <location>
        <begin position="219"/>
        <end position="244"/>
    </location>
</feature>
<feature type="transmembrane region" description="Helical" evidence="1">
    <location>
        <begin position="110"/>
        <end position="128"/>
    </location>
</feature>
<keyword evidence="1" id="KW-0812">Transmembrane</keyword>
<dbReference type="Pfam" id="PF01757">
    <property type="entry name" value="Acyl_transf_3"/>
    <property type="match status" value="1"/>
</dbReference>
<feature type="transmembrane region" description="Helical" evidence="1">
    <location>
        <begin position="71"/>
        <end position="90"/>
    </location>
</feature>
<dbReference type="EMBL" id="CP050831">
    <property type="protein sequence ID" value="QIU95516.1"/>
    <property type="molecule type" value="Genomic_DNA"/>
</dbReference>
<reference evidence="3 4" key="1">
    <citation type="submission" date="2020-03" db="EMBL/GenBank/DDBJ databases">
        <title>Genomic analysis of Bacteroides faecium CBA7301.</title>
        <authorList>
            <person name="Kim J."/>
            <person name="Roh S.W."/>
        </authorList>
    </citation>
    <scope>NUCLEOTIDE SEQUENCE [LARGE SCALE GENOMIC DNA]</scope>
    <source>
        <strain evidence="3 4">CBA7301</strain>
    </source>
</reference>
<feature type="transmembrane region" description="Helical" evidence="1">
    <location>
        <begin position="33"/>
        <end position="50"/>
    </location>
</feature>
<keyword evidence="4" id="KW-1185">Reference proteome</keyword>
<dbReference type="PANTHER" id="PTHR37312:SF1">
    <property type="entry name" value="MEMBRANE-BOUND ACYLTRANSFERASE YKRP-RELATED"/>
    <property type="match status" value="1"/>
</dbReference>
<dbReference type="InterPro" id="IPR052734">
    <property type="entry name" value="Nod_factor_acetyltransferase"/>
</dbReference>
<keyword evidence="3" id="KW-0012">Acyltransferase</keyword>
<dbReference type="PANTHER" id="PTHR37312">
    <property type="entry name" value="MEMBRANE-BOUND ACYLTRANSFERASE YKRP-RELATED"/>
    <property type="match status" value="1"/>
</dbReference>
<feature type="transmembrane region" description="Helical" evidence="1">
    <location>
        <begin position="160"/>
        <end position="181"/>
    </location>
</feature>
<sequence>MQHLFWLDAMKGVAMFLVVLSHAEHVPLWLECFFTPFFLTSFFFASGYLFQNPDKPFLLKLKIVRLIESLLIPYLIYWIASFVVAELFKGETVIAILTHWMESFVEGKKLWFISCLLCAELLMIACLSVSRNAKVILCSGVFSLLVWKLTPLSLPGERAWCINIAFVAYFFMTLGYSFRKYESMFSFVLRNKYVISMIGTIYFTLVALDYAWVHNNVVFALNIFSDIYFFVLSSIMALACLYIVYNKIPSYRFITYLGSNSLLIYFFHKQVLDFLKRINVHYLGFLPDSIIFLWEAVGVIVILIVPIVIVNRYIPILSGKSKWLSKLVCHQ</sequence>
<dbReference type="KEGG" id="bfc:BacF7301_15750"/>
<dbReference type="Proteomes" id="UP000501780">
    <property type="component" value="Chromosome"/>
</dbReference>
<proteinExistence type="predicted"/>
<feature type="transmembrane region" description="Helical" evidence="1">
    <location>
        <begin position="135"/>
        <end position="154"/>
    </location>
</feature>
<protein>
    <submittedName>
        <fullName evidence="3">Acyltransferase family protein</fullName>
    </submittedName>
</protein>
<evidence type="ECO:0000313" key="4">
    <source>
        <dbReference type="Proteomes" id="UP000501780"/>
    </source>
</evidence>
<keyword evidence="1" id="KW-0472">Membrane</keyword>
<dbReference type="AlphaFoldDB" id="A0A6H0KPX7"/>
<feature type="domain" description="Acyltransferase 3" evidence="2">
    <location>
        <begin position="6"/>
        <end position="309"/>
    </location>
</feature>
<feature type="transmembrane region" description="Helical" evidence="1">
    <location>
        <begin position="193"/>
        <end position="213"/>
    </location>
</feature>
<feature type="transmembrane region" description="Helical" evidence="1">
    <location>
        <begin position="253"/>
        <end position="271"/>
    </location>
</feature>
<feature type="transmembrane region" description="Helical" evidence="1">
    <location>
        <begin position="291"/>
        <end position="314"/>
    </location>
</feature>
<gene>
    <name evidence="3" type="ORF">BacF7301_15750</name>
</gene>
<evidence type="ECO:0000259" key="2">
    <source>
        <dbReference type="Pfam" id="PF01757"/>
    </source>
</evidence>
<name>A0A6H0KPX7_9BACE</name>
<keyword evidence="3" id="KW-0808">Transferase</keyword>
<dbReference type="GO" id="GO:0016747">
    <property type="term" value="F:acyltransferase activity, transferring groups other than amino-acyl groups"/>
    <property type="evidence" value="ECO:0007669"/>
    <property type="project" value="InterPro"/>
</dbReference>
<dbReference type="RefSeq" id="WP_167964266.1">
    <property type="nucleotide sequence ID" value="NZ_CP050831.1"/>
</dbReference>
<evidence type="ECO:0000313" key="3">
    <source>
        <dbReference type="EMBL" id="QIU95516.1"/>
    </source>
</evidence>